<evidence type="ECO:0000259" key="2">
    <source>
        <dbReference type="Pfam" id="PF07833"/>
    </source>
</evidence>
<gene>
    <name evidence="3" type="ORF">PBV87_17235</name>
</gene>
<feature type="signal peptide" evidence="1">
    <location>
        <begin position="1"/>
        <end position="26"/>
    </location>
</feature>
<dbReference type="InterPro" id="IPR012854">
    <property type="entry name" value="Cu_amine_oxidase-like_N"/>
</dbReference>
<feature type="chain" id="PRO_5041316375" evidence="1">
    <location>
        <begin position="27"/>
        <end position="733"/>
    </location>
</feature>
<evidence type="ECO:0000256" key="1">
    <source>
        <dbReference type="SAM" id="SignalP"/>
    </source>
</evidence>
<name>A0AA42DR96_9FIRM</name>
<protein>
    <submittedName>
        <fullName evidence="3">Stalk domain-containing protein</fullName>
    </submittedName>
</protein>
<evidence type="ECO:0000313" key="3">
    <source>
        <dbReference type="EMBL" id="MDA3733224.1"/>
    </source>
</evidence>
<dbReference type="InterPro" id="IPR036582">
    <property type="entry name" value="Mao_N_sf"/>
</dbReference>
<proteinExistence type="predicted"/>
<organism evidence="3 4">
    <name type="scientific">Holtiella tumoricola</name>
    <dbReference type="NCBI Taxonomy" id="3018743"/>
    <lineage>
        <taxon>Bacteria</taxon>
        <taxon>Bacillati</taxon>
        <taxon>Bacillota</taxon>
        <taxon>Clostridia</taxon>
        <taxon>Lachnospirales</taxon>
        <taxon>Cellulosilyticaceae</taxon>
        <taxon>Holtiella</taxon>
    </lineage>
</organism>
<sequence>MKLRQKLAVVLASAMVITAVPVTTMAASTNSFNKTLSIVADKEITTDQELFLQVKYSDNDKTNKDADVFFINATDFEFKESSYKEHASTVATTAKVEWLSKSQLKVTVTDKTQTALIPVAGTPKKGNPAITVDGEDSLVTSGKYSLTGAEVVTDKLLAATAGDAKNISVDGYGSIADITIEEKVADSLSNKEVTITLPNSSDLIFNSKYAKGADLTVEGKRGLAGKVTTLTAKYYQDEKGNVDNKKLVVTFPKMTAGTRGSVVLKGIEVQSEDKKGNVGTGEVKVTVKAEKMEDTKLVVANVTEYGVSFKVDEVEKLVSGKGSKEIELAIKENAVDSLDSKKDIYFTIEEGYFDVESQVKFNEANAEKGLSINKDLDEITLDLGHKNTKDGKTTPIFTADKINEFKFKVNVATKAEQKGPVVVVASSKNFEEDMKVEVATVTPAVKVETEAITVKAGLKDQVGGKIVIKETESESLEKNKEIRINCAEAKYGFDVKDAKVKVTGGDIQIDSEVKNGEIIIKVTRTSDEASTITISDLEITTDRTVPEGTFDFQVGGTAISTLNNKKTGEVKDSKDVYTSQYKDAIKLADFVKVGTKNTEDLPNAAVAKEIVLTAGSMAYTVNGEAKTADAAVTIKDARTMVPVRLVADEFGKVDFGTINGVGTVTVFKDGNVLQFQNGSNIMNKNGIAIPMDAKCEIVNGRTFIPVKYVADGLGISYTWDAATKSVTFTNYAK</sequence>
<dbReference type="EMBL" id="JAQIFT010000061">
    <property type="protein sequence ID" value="MDA3733224.1"/>
    <property type="molecule type" value="Genomic_DNA"/>
</dbReference>
<comment type="caution">
    <text evidence="3">The sequence shown here is derived from an EMBL/GenBank/DDBJ whole genome shotgun (WGS) entry which is preliminary data.</text>
</comment>
<dbReference type="Pfam" id="PF07833">
    <property type="entry name" value="Cu_amine_oxidN1"/>
    <property type="match status" value="2"/>
</dbReference>
<keyword evidence="1" id="KW-0732">Signal</keyword>
<dbReference type="AlphaFoldDB" id="A0AA42DR96"/>
<dbReference type="SUPFAM" id="SSF55383">
    <property type="entry name" value="Copper amine oxidase, domain N"/>
    <property type="match status" value="2"/>
</dbReference>
<dbReference type="Gene3D" id="3.30.457.10">
    <property type="entry name" value="Copper amine oxidase-like, N-terminal domain"/>
    <property type="match status" value="2"/>
</dbReference>
<accession>A0AA42DR96</accession>
<feature type="domain" description="Copper amine oxidase-like N-terminal" evidence="2">
    <location>
        <begin position="662"/>
        <end position="727"/>
    </location>
</feature>
<feature type="domain" description="Copper amine oxidase-like N-terminal" evidence="2">
    <location>
        <begin position="608"/>
        <end position="652"/>
    </location>
</feature>
<keyword evidence="4" id="KW-1185">Reference proteome</keyword>
<evidence type="ECO:0000313" key="4">
    <source>
        <dbReference type="Proteomes" id="UP001169242"/>
    </source>
</evidence>
<dbReference type="Proteomes" id="UP001169242">
    <property type="component" value="Unassembled WGS sequence"/>
</dbReference>
<dbReference type="RefSeq" id="WP_271013108.1">
    <property type="nucleotide sequence ID" value="NZ_JAQIFT010000061.1"/>
</dbReference>
<reference evidence="3" key="1">
    <citation type="journal article" date="2023" name="Int. J. Syst. Evol. Microbiol.">
        <title>&lt;i&gt;Holtiella tumoricola&lt;/i&gt; gen. nov. sp. nov., isolated from a human clinical sample.</title>
        <authorList>
            <person name="Allen-Vercoe E."/>
            <person name="Daigneault M.C."/>
            <person name="Vancuren S.J."/>
            <person name="Cochrane K."/>
            <person name="O'Neal L.L."/>
            <person name="Sankaranarayanan K."/>
            <person name="Lawson P.A."/>
        </authorList>
    </citation>
    <scope>NUCLEOTIDE SEQUENCE</scope>
    <source>
        <strain evidence="3">CC70A</strain>
    </source>
</reference>